<dbReference type="PANTHER" id="PTHR43567">
    <property type="entry name" value="FLAVOREDOXIN-RELATED-RELATED"/>
    <property type="match status" value="1"/>
</dbReference>
<evidence type="ECO:0000313" key="6">
    <source>
        <dbReference type="Proteomes" id="UP000006462"/>
    </source>
</evidence>
<dbReference type="InterPro" id="IPR012349">
    <property type="entry name" value="Split_barrel_FMN-bd"/>
</dbReference>
<feature type="domain" description="Flavin reductase like" evidence="4">
    <location>
        <begin position="15"/>
        <end position="168"/>
    </location>
</feature>
<comment type="cofactor">
    <cofactor evidence="1">
        <name>FMN</name>
        <dbReference type="ChEBI" id="CHEBI:58210"/>
    </cofactor>
</comment>
<keyword evidence="2" id="KW-0285">Flavoprotein</keyword>
<dbReference type="Gene3D" id="2.30.110.10">
    <property type="entry name" value="Electron Transport, Fmn-binding Protein, Chain A"/>
    <property type="match status" value="1"/>
</dbReference>
<dbReference type="EMBL" id="ADFP01000011">
    <property type="protein sequence ID" value="EFB91881.1"/>
    <property type="molecule type" value="Genomic_DNA"/>
</dbReference>
<evidence type="ECO:0000256" key="1">
    <source>
        <dbReference type="ARBA" id="ARBA00001917"/>
    </source>
</evidence>
<proteinExistence type="inferred from homology"/>
<dbReference type="InterPro" id="IPR052174">
    <property type="entry name" value="Flavoredoxin"/>
</dbReference>
<protein>
    <submittedName>
        <fullName evidence="5">Flavoredoxin</fullName>
    </submittedName>
</protein>
<dbReference type="SMART" id="SM00903">
    <property type="entry name" value="Flavin_Reduct"/>
    <property type="match status" value="1"/>
</dbReference>
<dbReference type="RefSeq" id="WP_009163634.1">
    <property type="nucleotide sequence ID" value="NZ_ADFP01000011.1"/>
</dbReference>
<gene>
    <name evidence="5" type="primary">flr</name>
    <name evidence="5" type="ORF">HMPREF7215_1356</name>
</gene>
<dbReference type="PANTHER" id="PTHR43567:SF1">
    <property type="entry name" value="FLAVOREDOXIN"/>
    <property type="match status" value="1"/>
</dbReference>
<evidence type="ECO:0000313" key="5">
    <source>
        <dbReference type="EMBL" id="EFB91881.1"/>
    </source>
</evidence>
<reference evidence="5 6" key="1">
    <citation type="submission" date="2009-12" db="EMBL/GenBank/DDBJ databases">
        <authorList>
            <person name="Shrivastava S."/>
            <person name="Madupu R."/>
            <person name="Durkin A.S."/>
            <person name="Torralba M."/>
            <person name="Methe B."/>
            <person name="Sutton G.G."/>
            <person name="Strausberg R.L."/>
            <person name="Nelson K.E."/>
        </authorList>
    </citation>
    <scope>NUCLEOTIDE SEQUENCE [LARGE SCALE GENOMIC DNA]</scope>
    <source>
        <strain evidence="5 6">W5455</strain>
    </source>
</reference>
<sequence length="194" mass="21261">MKGMIFMRKDFGKQTIVTPLPVLIIATYGDDGRPDAMNAAWGGQVDNDMVHVELDNSHLTTDNIKRRKAFTVSFADRKNLVMADYFGLVSRRKEDKIAQTGAHVEKSAHVDAPVITDFPLTLECRLVSVSEEFGGTRVVGEVVNMSADKSILDEKGHVDLGKGEFLCYDPAAFAYRVIGERAGAAFKDGHKIGA</sequence>
<comment type="similarity">
    <text evidence="3">Belongs to the flavoredoxin family.</text>
</comment>
<name>A0ABM9ZY94_9BACT</name>
<evidence type="ECO:0000259" key="4">
    <source>
        <dbReference type="SMART" id="SM00903"/>
    </source>
</evidence>
<evidence type="ECO:0000256" key="2">
    <source>
        <dbReference type="ARBA" id="ARBA00022630"/>
    </source>
</evidence>
<dbReference type="Pfam" id="PF01613">
    <property type="entry name" value="Flavin_Reduct"/>
    <property type="match status" value="1"/>
</dbReference>
<dbReference type="SUPFAM" id="SSF50475">
    <property type="entry name" value="FMN-binding split barrel"/>
    <property type="match status" value="1"/>
</dbReference>
<keyword evidence="6" id="KW-1185">Reference proteome</keyword>
<dbReference type="InterPro" id="IPR002563">
    <property type="entry name" value="Flavin_Rdtase-like_dom"/>
</dbReference>
<accession>A0ABM9ZY94</accession>
<evidence type="ECO:0000256" key="3">
    <source>
        <dbReference type="ARBA" id="ARBA00038054"/>
    </source>
</evidence>
<comment type="caution">
    <text evidence="5">The sequence shown here is derived from an EMBL/GenBank/DDBJ whole genome shotgun (WGS) entry which is preliminary data.</text>
</comment>
<organism evidence="5 6">
    <name type="scientific">Pyramidobacter piscolens W5455</name>
    <dbReference type="NCBI Taxonomy" id="352165"/>
    <lineage>
        <taxon>Bacteria</taxon>
        <taxon>Thermotogati</taxon>
        <taxon>Synergistota</taxon>
        <taxon>Synergistia</taxon>
        <taxon>Synergistales</taxon>
        <taxon>Dethiosulfovibrionaceae</taxon>
        <taxon>Pyramidobacter</taxon>
    </lineage>
</organism>
<dbReference type="Proteomes" id="UP000006462">
    <property type="component" value="Unassembled WGS sequence"/>
</dbReference>